<evidence type="ECO:0000313" key="3">
    <source>
        <dbReference type="Proteomes" id="UP000006727"/>
    </source>
</evidence>
<keyword evidence="3" id="KW-1185">Reference proteome</keyword>
<gene>
    <name evidence="1" type="ORF">PHYPA_022369</name>
</gene>
<name>A0A2K1J4R9_PHYPA</name>
<dbReference type="AlphaFoldDB" id="A0A2K1J4R9"/>
<reference evidence="1 3" key="1">
    <citation type="journal article" date="2008" name="Science">
        <title>The Physcomitrella genome reveals evolutionary insights into the conquest of land by plants.</title>
        <authorList>
            <person name="Rensing S."/>
            <person name="Lang D."/>
            <person name="Zimmer A."/>
            <person name="Terry A."/>
            <person name="Salamov A."/>
            <person name="Shapiro H."/>
            <person name="Nishiyama T."/>
            <person name="Perroud P.-F."/>
            <person name="Lindquist E."/>
            <person name="Kamisugi Y."/>
            <person name="Tanahashi T."/>
            <person name="Sakakibara K."/>
            <person name="Fujita T."/>
            <person name="Oishi K."/>
            <person name="Shin-I T."/>
            <person name="Kuroki Y."/>
            <person name="Toyoda A."/>
            <person name="Suzuki Y."/>
            <person name="Hashimoto A."/>
            <person name="Yamaguchi K."/>
            <person name="Sugano A."/>
            <person name="Kohara Y."/>
            <person name="Fujiyama A."/>
            <person name="Anterola A."/>
            <person name="Aoki S."/>
            <person name="Ashton N."/>
            <person name="Barbazuk W.B."/>
            <person name="Barker E."/>
            <person name="Bennetzen J."/>
            <person name="Bezanilla M."/>
            <person name="Blankenship R."/>
            <person name="Cho S.H."/>
            <person name="Dutcher S."/>
            <person name="Estelle M."/>
            <person name="Fawcett J.A."/>
            <person name="Gundlach H."/>
            <person name="Hanada K."/>
            <person name="Heyl A."/>
            <person name="Hicks K.A."/>
            <person name="Hugh J."/>
            <person name="Lohr M."/>
            <person name="Mayer K."/>
            <person name="Melkozernov A."/>
            <person name="Murata T."/>
            <person name="Nelson D."/>
            <person name="Pils B."/>
            <person name="Prigge M."/>
            <person name="Reiss B."/>
            <person name="Renner T."/>
            <person name="Rombauts S."/>
            <person name="Rushton P."/>
            <person name="Sanderfoot A."/>
            <person name="Schween G."/>
            <person name="Shiu S.-H."/>
            <person name="Stueber K."/>
            <person name="Theodoulou F.L."/>
            <person name="Tu H."/>
            <person name="Van de Peer Y."/>
            <person name="Verrier P.J."/>
            <person name="Waters E."/>
            <person name="Wood A."/>
            <person name="Yang L."/>
            <person name="Cove D."/>
            <person name="Cuming A."/>
            <person name="Hasebe M."/>
            <person name="Lucas S."/>
            <person name="Mishler D.B."/>
            <person name="Reski R."/>
            <person name="Grigoriev I."/>
            <person name="Quatrano R.S."/>
            <person name="Boore J.L."/>
        </authorList>
    </citation>
    <scope>NUCLEOTIDE SEQUENCE [LARGE SCALE GENOMIC DNA]</scope>
    <source>
        <strain evidence="2 3">cv. Gransden 2004</strain>
    </source>
</reference>
<proteinExistence type="predicted"/>
<dbReference type="InParanoid" id="A0A2K1J4R9"/>
<evidence type="ECO:0000313" key="2">
    <source>
        <dbReference type="EnsemblPlants" id="Pp3c17_20269V3.1"/>
    </source>
</evidence>
<reference evidence="1 3" key="2">
    <citation type="journal article" date="2018" name="Plant J.">
        <title>The Physcomitrella patens chromosome-scale assembly reveals moss genome structure and evolution.</title>
        <authorList>
            <person name="Lang D."/>
            <person name="Ullrich K.K."/>
            <person name="Murat F."/>
            <person name="Fuchs J."/>
            <person name="Jenkins J."/>
            <person name="Haas F.B."/>
            <person name="Piednoel M."/>
            <person name="Gundlach H."/>
            <person name="Van Bel M."/>
            <person name="Meyberg R."/>
            <person name="Vives C."/>
            <person name="Morata J."/>
            <person name="Symeonidi A."/>
            <person name="Hiss M."/>
            <person name="Muchero W."/>
            <person name="Kamisugi Y."/>
            <person name="Saleh O."/>
            <person name="Blanc G."/>
            <person name="Decker E.L."/>
            <person name="van Gessel N."/>
            <person name="Grimwood J."/>
            <person name="Hayes R.D."/>
            <person name="Graham S.W."/>
            <person name="Gunter L.E."/>
            <person name="McDaniel S.F."/>
            <person name="Hoernstein S.N.W."/>
            <person name="Larsson A."/>
            <person name="Li F.W."/>
            <person name="Perroud P.F."/>
            <person name="Phillips J."/>
            <person name="Ranjan P."/>
            <person name="Rokshar D.S."/>
            <person name="Rothfels C.J."/>
            <person name="Schneider L."/>
            <person name="Shu S."/>
            <person name="Stevenson D.W."/>
            <person name="Thummler F."/>
            <person name="Tillich M."/>
            <person name="Villarreal Aguilar J.C."/>
            <person name="Widiez T."/>
            <person name="Wong G.K."/>
            <person name="Wymore A."/>
            <person name="Zhang Y."/>
            <person name="Zimmer A.D."/>
            <person name="Quatrano R.S."/>
            <person name="Mayer K.F.X."/>
            <person name="Goodstein D."/>
            <person name="Casacuberta J.M."/>
            <person name="Vandepoele K."/>
            <person name="Reski R."/>
            <person name="Cuming A.C."/>
            <person name="Tuskan G.A."/>
            <person name="Maumus F."/>
            <person name="Salse J."/>
            <person name="Schmutz J."/>
            <person name="Rensing S.A."/>
        </authorList>
    </citation>
    <scope>NUCLEOTIDE SEQUENCE [LARGE SCALE GENOMIC DNA]</scope>
    <source>
        <strain evidence="2 3">cv. Gransden 2004</strain>
    </source>
</reference>
<reference evidence="2" key="3">
    <citation type="submission" date="2020-12" db="UniProtKB">
        <authorList>
            <consortium name="EnsemblPlants"/>
        </authorList>
    </citation>
    <scope>IDENTIFICATION</scope>
</reference>
<dbReference type="Proteomes" id="UP000006727">
    <property type="component" value="Chromosome 17"/>
</dbReference>
<dbReference type="EMBL" id="ABEU02000017">
    <property type="protein sequence ID" value="PNR36518.1"/>
    <property type="molecule type" value="Genomic_DNA"/>
</dbReference>
<evidence type="ECO:0000313" key="1">
    <source>
        <dbReference type="EMBL" id="PNR36518.1"/>
    </source>
</evidence>
<accession>A0A2K1J4R9</accession>
<dbReference type="Gramene" id="Pp3c17_20269V3.1">
    <property type="protein sequence ID" value="Pp3c17_20269V3.1"/>
    <property type="gene ID" value="Pp3c17_20269"/>
</dbReference>
<protein>
    <submittedName>
        <fullName evidence="1 2">Uncharacterized protein</fullName>
    </submittedName>
</protein>
<sequence length="68" mass="7551">MLSGLTVFLVYRQAPPESESDGQLSNQETILPGKRRNSSFSTIEVSKGHMTLRNPVLISAVFRGDLWS</sequence>
<organism evidence="1">
    <name type="scientific">Physcomitrium patens</name>
    <name type="common">Spreading-leaved earth moss</name>
    <name type="synonym">Physcomitrella patens</name>
    <dbReference type="NCBI Taxonomy" id="3218"/>
    <lineage>
        <taxon>Eukaryota</taxon>
        <taxon>Viridiplantae</taxon>
        <taxon>Streptophyta</taxon>
        <taxon>Embryophyta</taxon>
        <taxon>Bryophyta</taxon>
        <taxon>Bryophytina</taxon>
        <taxon>Bryopsida</taxon>
        <taxon>Funariidae</taxon>
        <taxon>Funariales</taxon>
        <taxon>Funariaceae</taxon>
        <taxon>Physcomitrium</taxon>
    </lineage>
</organism>
<dbReference type="EnsemblPlants" id="Pp3c17_20269V3.1">
    <property type="protein sequence ID" value="Pp3c17_20269V3.1"/>
    <property type="gene ID" value="Pp3c17_20269"/>
</dbReference>